<dbReference type="RefSeq" id="XP_053026071.1">
    <property type="nucleotide sequence ID" value="XM_053162122.1"/>
</dbReference>
<sequence>MRQPKLDFKRLIPALIPPRRSVKRGLDKNEETVIDTLENPVTGKPYYDLDYALRICKVNNKLQACGLIYSKI</sequence>
<proteinExistence type="predicted"/>
<dbReference type="EMBL" id="CP110432">
    <property type="protein sequence ID" value="WAQ90516.1"/>
    <property type="molecule type" value="Genomic_DNA"/>
</dbReference>
<organism evidence="1 2">
    <name type="scientific">Puccinia triticina</name>
    <dbReference type="NCBI Taxonomy" id="208348"/>
    <lineage>
        <taxon>Eukaryota</taxon>
        <taxon>Fungi</taxon>
        <taxon>Dikarya</taxon>
        <taxon>Basidiomycota</taxon>
        <taxon>Pucciniomycotina</taxon>
        <taxon>Pucciniomycetes</taxon>
        <taxon>Pucciniales</taxon>
        <taxon>Pucciniaceae</taxon>
        <taxon>Puccinia</taxon>
    </lineage>
</organism>
<keyword evidence="2" id="KW-1185">Reference proteome</keyword>
<name>A0ABY7CYX4_9BASI</name>
<dbReference type="GeneID" id="77803017"/>
<evidence type="ECO:0008006" key="3">
    <source>
        <dbReference type="Google" id="ProtNLM"/>
    </source>
</evidence>
<evidence type="ECO:0000313" key="2">
    <source>
        <dbReference type="Proteomes" id="UP001164743"/>
    </source>
</evidence>
<protein>
    <recommendedName>
        <fullName evidence="3">Vps72/YL1 C-terminal domain-containing protein</fullName>
    </recommendedName>
</protein>
<dbReference type="Proteomes" id="UP001164743">
    <property type="component" value="Chromosome 12A"/>
</dbReference>
<accession>A0ABY7CYX4</accession>
<gene>
    <name evidence="1" type="ORF">PtA15_12A506</name>
</gene>
<evidence type="ECO:0000313" key="1">
    <source>
        <dbReference type="EMBL" id="WAQ90516.1"/>
    </source>
</evidence>
<reference evidence="1" key="1">
    <citation type="submission" date="2022-10" db="EMBL/GenBank/DDBJ databases">
        <title>Puccinia triticina Genome sequencing and assembly.</title>
        <authorList>
            <person name="Li C."/>
        </authorList>
    </citation>
    <scope>NUCLEOTIDE SEQUENCE</scope>
    <source>
        <strain evidence="1">Pt15</strain>
    </source>
</reference>